<dbReference type="PROSITE" id="PS00211">
    <property type="entry name" value="ABC_TRANSPORTER_1"/>
    <property type="match status" value="1"/>
</dbReference>
<keyword evidence="3" id="KW-0547">Nucleotide-binding</keyword>
<feature type="domain" description="ABC transmembrane type-1" evidence="10">
    <location>
        <begin position="26"/>
        <end position="274"/>
    </location>
</feature>
<evidence type="ECO:0000256" key="8">
    <source>
        <dbReference type="SAM" id="Phobius"/>
    </source>
</evidence>
<dbReference type="InterPro" id="IPR003439">
    <property type="entry name" value="ABC_transporter-like_ATP-bd"/>
</dbReference>
<dbReference type="InterPro" id="IPR003593">
    <property type="entry name" value="AAA+_ATPase"/>
</dbReference>
<keyword evidence="12" id="KW-1185">Reference proteome</keyword>
<proteinExistence type="predicted"/>
<feature type="transmembrane region" description="Helical" evidence="8">
    <location>
        <begin position="24"/>
        <end position="48"/>
    </location>
</feature>
<dbReference type="PROSITE" id="PS50929">
    <property type="entry name" value="ABC_TM1F"/>
    <property type="match status" value="1"/>
</dbReference>
<evidence type="ECO:0000256" key="4">
    <source>
        <dbReference type="ARBA" id="ARBA00022840"/>
    </source>
</evidence>
<keyword evidence="4 11" id="KW-0067">ATP-binding</keyword>
<dbReference type="Gene3D" id="1.20.1560.10">
    <property type="entry name" value="ABC transporter type 1, transmembrane domain"/>
    <property type="match status" value="1"/>
</dbReference>
<dbReference type="InterPro" id="IPR039421">
    <property type="entry name" value="Type_1_exporter"/>
</dbReference>
<dbReference type="SMART" id="SM00382">
    <property type="entry name" value="AAA"/>
    <property type="match status" value="1"/>
</dbReference>
<dbReference type="InterPro" id="IPR036640">
    <property type="entry name" value="ABC1_TM_sf"/>
</dbReference>
<dbReference type="RefSeq" id="WP_310033743.1">
    <property type="nucleotide sequence ID" value="NZ_JAVDRL010000011.1"/>
</dbReference>
<dbReference type="SUPFAM" id="SSF52540">
    <property type="entry name" value="P-loop containing nucleoside triphosphate hydrolases"/>
    <property type="match status" value="1"/>
</dbReference>
<dbReference type="GO" id="GO:0005524">
    <property type="term" value="F:ATP binding"/>
    <property type="evidence" value="ECO:0007669"/>
    <property type="project" value="UniProtKB-KW"/>
</dbReference>
<dbReference type="Gene3D" id="3.40.50.300">
    <property type="entry name" value="P-loop containing nucleotide triphosphate hydrolases"/>
    <property type="match status" value="1"/>
</dbReference>
<evidence type="ECO:0000313" key="12">
    <source>
        <dbReference type="Proteomes" id="UP001262754"/>
    </source>
</evidence>
<feature type="domain" description="ABC transporter" evidence="9">
    <location>
        <begin position="314"/>
        <end position="573"/>
    </location>
</feature>
<evidence type="ECO:0000256" key="1">
    <source>
        <dbReference type="ARBA" id="ARBA00004651"/>
    </source>
</evidence>
<evidence type="ECO:0000256" key="2">
    <source>
        <dbReference type="ARBA" id="ARBA00022692"/>
    </source>
</evidence>
<evidence type="ECO:0000259" key="10">
    <source>
        <dbReference type="PROSITE" id="PS50929"/>
    </source>
</evidence>
<dbReference type="Proteomes" id="UP001262754">
    <property type="component" value="Unassembled WGS sequence"/>
</dbReference>
<keyword evidence="6 8" id="KW-0472">Membrane</keyword>
<dbReference type="PANTHER" id="PTHR24221">
    <property type="entry name" value="ATP-BINDING CASSETTE SUB-FAMILY B"/>
    <property type="match status" value="1"/>
</dbReference>
<dbReference type="InterPro" id="IPR027417">
    <property type="entry name" value="P-loop_NTPase"/>
</dbReference>
<evidence type="ECO:0000313" key="11">
    <source>
        <dbReference type="EMBL" id="MDR6533027.1"/>
    </source>
</evidence>
<name>A0ABU1N3N5_9CAUL</name>
<dbReference type="SUPFAM" id="SSF90123">
    <property type="entry name" value="ABC transporter transmembrane region"/>
    <property type="match status" value="1"/>
</dbReference>
<feature type="region of interest" description="Disordered" evidence="7">
    <location>
        <begin position="375"/>
        <end position="404"/>
    </location>
</feature>
<evidence type="ECO:0000256" key="3">
    <source>
        <dbReference type="ARBA" id="ARBA00022741"/>
    </source>
</evidence>
<keyword evidence="2 8" id="KW-0812">Transmembrane</keyword>
<dbReference type="Pfam" id="PF00005">
    <property type="entry name" value="ABC_tran"/>
    <property type="match status" value="1"/>
</dbReference>
<comment type="subcellular location">
    <subcellularLocation>
        <location evidence="1">Cell membrane</location>
        <topology evidence="1">Multi-pass membrane protein</topology>
    </subcellularLocation>
</comment>
<dbReference type="InterPro" id="IPR011527">
    <property type="entry name" value="ABC1_TM_dom"/>
</dbReference>
<feature type="transmembrane region" description="Helical" evidence="8">
    <location>
        <begin position="168"/>
        <end position="188"/>
    </location>
</feature>
<dbReference type="PROSITE" id="PS50893">
    <property type="entry name" value="ABC_TRANSPORTER_2"/>
    <property type="match status" value="1"/>
</dbReference>
<sequence length="574" mass="58453">MKRPAGGPLADLIRQQRRRHADGLRLAALSAAIVGAGSVLLLGLSGWFLTGAAIAGVAGLAAAQAFNVLLPSAGIRLLAILRTAFRYLERLSSHAAALKALAAIRPTLYASLAAAPPAQALALSRGEASARLVQDVDAVETRLIRLSAPWGAGAAVVAGLAMAAPTGWASAVVVALAVAATVLGVRVLTRRLTARTGPAIQQAAGDLKEALAAYAAAAPELRVYGVQGRAAAEIAAKGARLDALRREAVAAGGWVMGLQGAILGLAVAGVLALAHEAATPLAAMAGLATAMALEGLAGLGKAFEQASGADAAAERLDAVLGHEPTAAGAQALLDCPSLNVGDLILEPGARLVLTGPSGCGKTTVLERLLGLRSLNSTHPGESRDPSGIGPVDAERNHPLGLGPGFRREERSVGVALALNGHAMEALDPTTPRAAFAHAPQDAAMIAGTVRANLALAGPHAEEAVWDALADAALEARVRALPQGLDTWIGENGERLSGGERRRLSLARALLRDAPWLLLDEPTEGLDAATEALVVARLDARLKRTGQGLVLVSHRPAPRALCDRELPIAPPRAIG</sequence>
<dbReference type="PANTHER" id="PTHR24221:SF654">
    <property type="entry name" value="ATP-BINDING CASSETTE SUB-FAMILY B MEMBER 6"/>
    <property type="match status" value="1"/>
</dbReference>
<gene>
    <name evidence="11" type="ORF">J2800_003788</name>
</gene>
<organism evidence="11 12">
    <name type="scientific">Caulobacter rhizosphaerae</name>
    <dbReference type="NCBI Taxonomy" id="2010972"/>
    <lineage>
        <taxon>Bacteria</taxon>
        <taxon>Pseudomonadati</taxon>
        <taxon>Pseudomonadota</taxon>
        <taxon>Alphaproteobacteria</taxon>
        <taxon>Caulobacterales</taxon>
        <taxon>Caulobacteraceae</taxon>
        <taxon>Caulobacter</taxon>
    </lineage>
</organism>
<comment type="caution">
    <text evidence="11">The sequence shown here is derived from an EMBL/GenBank/DDBJ whole genome shotgun (WGS) entry which is preliminary data.</text>
</comment>
<dbReference type="EMBL" id="JAVDRL010000011">
    <property type="protein sequence ID" value="MDR6533027.1"/>
    <property type="molecule type" value="Genomic_DNA"/>
</dbReference>
<feature type="transmembrane region" description="Helical" evidence="8">
    <location>
        <begin position="143"/>
        <end position="162"/>
    </location>
</feature>
<evidence type="ECO:0000256" key="5">
    <source>
        <dbReference type="ARBA" id="ARBA00022989"/>
    </source>
</evidence>
<reference evidence="11 12" key="1">
    <citation type="submission" date="2023-07" db="EMBL/GenBank/DDBJ databases">
        <title>Sorghum-associated microbial communities from plants grown in Nebraska, USA.</title>
        <authorList>
            <person name="Schachtman D."/>
        </authorList>
    </citation>
    <scope>NUCLEOTIDE SEQUENCE [LARGE SCALE GENOMIC DNA]</scope>
    <source>
        <strain evidence="11 12">DS2154</strain>
    </source>
</reference>
<keyword evidence="5 8" id="KW-1133">Transmembrane helix</keyword>
<protein>
    <submittedName>
        <fullName evidence="11">ATP-binding cassette subfamily C protein CydC</fullName>
    </submittedName>
</protein>
<dbReference type="InterPro" id="IPR017871">
    <property type="entry name" value="ABC_transporter-like_CS"/>
</dbReference>
<accession>A0ABU1N3N5</accession>
<evidence type="ECO:0000256" key="7">
    <source>
        <dbReference type="SAM" id="MobiDB-lite"/>
    </source>
</evidence>
<evidence type="ECO:0000259" key="9">
    <source>
        <dbReference type="PROSITE" id="PS50893"/>
    </source>
</evidence>
<evidence type="ECO:0000256" key="6">
    <source>
        <dbReference type="ARBA" id="ARBA00023136"/>
    </source>
</evidence>
<feature type="transmembrane region" description="Helical" evidence="8">
    <location>
        <begin position="54"/>
        <end position="81"/>
    </location>
</feature>
<feature type="transmembrane region" description="Helical" evidence="8">
    <location>
        <begin position="248"/>
        <end position="274"/>
    </location>
</feature>